<evidence type="ECO:0008006" key="3">
    <source>
        <dbReference type="Google" id="ProtNLM"/>
    </source>
</evidence>
<organism evidence="1 2">
    <name type="scientific">Cladophialophora bantiana (strain ATCC 10958 / CBS 173.52 / CDC B-1940 / NIH 8579)</name>
    <name type="common">Xylohypha bantiana</name>
    <dbReference type="NCBI Taxonomy" id="1442370"/>
    <lineage>
        <taxon>Eukaryota</taxon>
        <taxon>Fungi</taxon>
        <taxon>Dikarya</taxon>
        <taxon>Ascomycota</taxon>
        <taxon>Pezizomycotina</taxon>
        <taxon>Eurotiomycetes</taxon>
        <taxon>Chaetothyriomycetidae</taxon>
        <taxon>Chaetothyriales</taxon>
        <taxon>Herpotrichiellaceae</taxon>
        <taxon>Cladophialophora</taxon>
    </lineage>
</organism>
<gene>
    <name evidence="1" type="ORF">Z519_04669</name>
</gene>
<accession>A0A0D2G7S2</accession>
<proteinExistence type="predicted"/>
<evidence type="ECO:0000313" key="1">
    <source>
        <dbReference type="EMBL" id="KIW94692.1"/>
    </source>
</evidence>
<dbReference type="Proteomes" id="UP000053789">
    <property type="component" value="Unassembled WGS sequence"/>
</dbReference>
<evidence type="ECO:0000313" key="2">
    <source>
        <dbReference type="Proteomes" id="UP000053789"/>
    </source>
</evidence>
<dbReference type="GeneID" id="27697597"/>
<dbReference type="OrthoDB" id="16820at2759"/>
<dbReference type="Gene3D" id="3.50.50.60">
    <property type="entry name" value="FAD/NAD(P)-binding domain"/>
    <property type="match status" value="1"/>
</dbReference>
<reference evidence="1" key="1">
    <citation type="submission" date="2015-01" db="EMBL/GenBank/DDBJ databases">
        <title>The Genome Sequence of Cladophialophora bantiana CBS 173.52.</title>
        <authorList>
            <consortium name="The Broad Institute Genomics Platform"/>
            <person name="Cuomo C."/>
            <person name="de Hoog S."/>
            <person name="Gorbushina A."/>
            <person name="Stielow B."/>
            <person name="Teixiera M."/>
            <person name="Abouelleil A."/>
            <person name="Chapman S.B."/>
            <person name="Priest M."/>
            <person name="Young S.K."/>
            <person name="Wortman J."/>
            <person name="Nusbaum C."/>
            <person name="Birren B."/>
        </authorList>
    </citation>
    <scope>NUCLEOTIDE SEQUENCE [LARGE SCALE GENOMIC DNA]</scope>
    <source>
        <strain evidence="1">CBS 173.52</strain>
    </source>
</reference>
<dbReference type="RefSeq" id="XP_016621361.1">
    <property type="nucleotide sequence ID" value="XM_016762414.1"/>
</dbReference>
<name>A0A0D2G7S2_CLAB1</name>
<dbReference type="AlphaFoldDB" id="A0A0D2G7S2"/>
<dbReference type="HOGENOM" id="CLU_1510426_0_0_1"/>
<dbReference type="VEuPathDB" id="FungiDB:Z519_04669"/>
<sequence length="178" mass="20012">MSPHVGQGVSMALEDVFLLSRVLELESFASSSSLSAAFDKFDEIQRPRVERFAKLAASRLRKKTGSREQWLKKLLFWAGLKAIKWTSLDRGRFGEGDLVYDVDEIQESVPVSGSLHLFNSSGFIYGPCILTPLQIACRKTTWLIKIAKCFLNALHQFECLRAVLLHNSSKRLSPAIIL</sequence>
<dbReference type="InterPro" id="IPR036188">
    <property type="entry name" value="FAD/NAD-bd_sf"/>
</dbReference>
<protein>
    <recommendedName>
        <fullName evidence="3">FAD-binding domain-containing protein</fullName>
    </recommendedName>
</protein>
<keyword evidence="2" id="KW-1185">Reference proteome</keyword>
<dbReference type="EMBL" id="KN846985">
    <property type="protein sequence ID" value="KIW94692.1"/>
    <property type="molecule type" value="Genomic_DNA"/>
</dbReference>
<dbReference type="SUPFAM" id="SSF51905">
    <property type="entry name" value="FAD/NAD(P)-binding domain"/>
    <property type="match status" value="1"/>
</dbReference>